<evidence type="ECO:0008006" key="4">
    <source>
        <dbReference type="Google" id="ProtNLM"/>
    </source>
</evidence>
<gene>
    <name evidence="2" type="ORF">CAUJ_LOCUS4349</name>
</gene>
<comment type="caution">
    <text evidence="2">The sequence shown here is derived from an EMBL/GenBank/DDBJ whole genome shotgun (WGS) entry which is preliminary data.</text>
</comment>
<sequence length="342" mass="38497">MTDASRNAGRLGSNTSMNNGGPLKNRCFLLEIDDNRVQERISTAIRRQGGSVVYTIHESTTPAVVVSDHSLAFRIERKQVDVSNPTANFLRVLPALLREAVKRGIKVRTAETFMKQLENLKTRTQRSSSTSNSIQRQFPSSRKSLVDLTSSFSSANDTPCFIRIDPPRRRPEIKFFNGMGRLHCGYDAGYSVLRKADDSLDEEDTTCTYCNVNIVDIVEHEKSDAHRKKLYRLGIMQQFERVVMSTRLEIEQSARHRPKTTTETSSEALAAYEYGENQLRLDPQKLSQARSEPRPYSSPVVPKTENDSAYESAPPCSSYASLSSTELDLLDFIGQKPFKSSK</sequence>
<evidence type="ECO:0000313" key="2">
    <source>
        <dbReference type="EMBL" id="CAD6188430.1"/>
    </source>
</evidence>
<dbReference type="EMBL" id="CAJGYM010000008">
    <property type="protein sequence ID" value="CAD6188430.1"/>
    <property type="molecule type" value="Genomic_DNA"/>
</dbReference>
<feature type="region of interest" description="Disordered" evidence="1">
    <location>
        <begin position="121"/>
        <end position="142"/>
    </location>
</feature>
<dbReference type="OrthoDB" id="21380at2759"/>
<reference evidence="2" key="1">
    <citation type="submission" date="2020-10" db="EMBL/GenBank/DDBJ databases">
        <authorList>
            <person name="Kikuchi T."/>
        </authorList>
    </citation>
    <scope>NUCLEOTIDE SEQUENCE</scope>
    <source>
        <strain evidence="2">NKZ352</strain>
    </source>
</reference>
<dbReference type="Proteomes" id="UP000835052">
    <property type="component" value="Unassembled WGS sequence"/>
</dbReference>
<organism evidence="2 3">
    <name type="scientific">Caenorhabditis auriculariae</name>
    <dbReference type="NCBI Taxonomy" id="2777116"/>
    <lineage>
        <taxon>Eukaryota</taxon>
        <taxon>Metazoa</taxon>
        <taxon>Ecdysozoa</taxon>
        <taxon>Nematoda</taxon>
        <taxon>Chromadorea</taxon>
        <taxon>Rhabditida</taxon>
        <taxon>Rhabditina</taxon>
        <taxon>Rhabditomorpha</taxon>
        <taxon>Rhabditoidea</taxon>
        <taxon>Rhabditidae</taxon>
        <taxon>Peloderinae</taxon>
        <taxon>Caenorhabditis</taxon>
    </lineage>
</organism>
<accession>A0A8S1H4Q3</accession>
<evidence type="ECO:0000313" key="3">
    <source>
        <dbReference type="Proteomes" id="UP000835052"/>
    </source>
</evidence>
<name>A0A8S1H4Q3_9PELO</name>
<evidence type="ECO:0000256" key="1">
    <source>
        <dbReference type="SAM" id="MobiDB-lite"/>
    </source>
</evidence>
<feature type="region of interest" description="Disordered" evidence="1">
    <location>
        <begin position="286"/>
        <end position="317"/>
    </location>
</feature>
<dbReference type="AlphaFoldDB" id="A0A8S1H4Q3"/>
<proteinExistence type="predicted"/>
<keyword evidence="3" id="KW-1185">Reference proteome</keyword>
<feature type="compositionally biased region" description="Low complexity" evidence="1">
    <location>
        <begin position="125"/>
        <end position="137"/>
    </location>
</feature>
<protein>
    <recommendedName>
        <fullName evidence="4">DBF4-type domain-containing protein</fullName>
    </recommendedName>
</protein>